<organism evidence="4 7">
    <name type="scientific">Methylopila capsulata</name>
    <dbReference type="NCBI Taxonomy" id="61654"/>
    <lineage>
        <taxon>Bacteria</taxon>
        <taxon>Pseudomonadati</taxon>
        <taxon>Pseudomonadota</taxon>
        <taxon>Alphaproteobacteria</taxon>
        <taxon>Hyphomicrobiales</taxon>
        <taxon>Methylopilaceae</taxon>
        <taxon>Methylopila</taxon>
    </lineage>
</organism>
<dbReference type="PANTHER" id="PTHR46401">
    <property type="entry name" value="GLYCOSYLTRANSFERASE WBBK-RELATED"/>
    <property type="match status" value="1"/>
</dbReference>
<evidence type="ECO:0000313" key="4">
    <source>
        <dbReference type="EMBL" id="GLK54827.1"/>
    </source>
</evidence>
<dbReference type="Pfam" id="PF13439">
    <property type="entry name" value="Glyco_transf_4"/>
    <property type="match status" value="1"/>
</dbReference>
<accession>A0A9W6IQU3</accession>
<dbReference type="GO" id="GO:0016757">
    <property type="term" value="F:glycosyltransferase activity"/>
    <property type="evidence" value="ECO:0007669"/>
    <property type="project" value="InterPro"/>
</dbReference>
<dbReference type="CDD" id="cd03801">
    <property type="entry name" value="GT4_PimA-like"/>
    <property type="match status" value="1"/>
</dbReference>
<dbReference type="PANTHER" id="PTHR46401:SF2">
    <property type="entry name" value="GLYCOSYLTRANSFERASE WBBK-RELATED"/>
    <property type="match status" value="1"/>
</dbReference>
<dbReference type="InterPro" id="IPR001296">
    <property type="entry name" value="Glyco_trans_1"/>
</dbReference>
<gene>
    <name evidence="4" type="ORF">GCM10008170_08460</name>
    <name evidence="5" type="ORF">JOD31_001990</name>
</gene>
<feature type="domain" description="Glycosyltransferase subfamily 4-like N-terminal" evidence="3">
    <location>
        <begin position="83"/>
        <end position="158"/>
    </location>
</feature>
<evidence type="ECO:0000259" key="3">
    <source>
        <dbReference type="Pfam" id="PF13439"/>
    </source>
</evidence>
<dbReference type="Gene3D" id="3.40.50.2000">
    <property type="entry name" value="Glycogen Phosphorylase B"/>
    <property type="match status" value="2"/>
</dbReference>
<keyword evidence="6" id="KW-1185">Reference proteome</keyword>
<proteinExistence type="predicted"/>
<dbReference type="EMBL" id="JAFBCY010000002">
    <property type="protein sequence ID" value="MBM7851765.1"/>
    <property type="molecule type" value="Genomic_DNA"/>
</dbReference>
<dbReference type="AlphaFoldDB" id="A0A9W6IQU3"/>
<sequence length="348" mass="36364">MADIVLAVPGDLQIRTGGYVYDSHVLAELAGRRRGAVALGLPAALPFGTDGDLTEALRRLAAVPKESALFVDGLAYAVLPPERIRALGRPVIALCHHPLALEGNLAFNVAARLEASERAALTAVAHVVATSETTAATLRERFGVSPERLSVAEPGVAPAERARGADNGPPTLLTVATVTPRKNHIAVARALARMTDLDWRWRIAGSVARDAATVEALTAEIAAAGIGHRVELLGELSHEAIEQEYAGADVFVLASRYEGYGMAYTEALARGLPVIAGRGGASETTVPADAGAIVDPEDVAGLEAALRRLVGDADARGAAADAAWAHAERLPRWSDTADVFERVAALVR</sequence>
<reference evidence="4" key="1">
    <citation type="journal article" date="2014" name="Int. J. Syst. Evol. Microbiol.">
        <title>Complete genome sequence of Corynebacterium casei LMG S-19264T (=DSM 44701T), isolated from a smear-ripened cheese.</title>
        <authorList>
            <consortium name="US DOE Joint Genome Institute (JGI-PGF)"/>
            <person name="Walter F."/>
            <person name="Albersmeier A."/>
            <person name="Kalinowski J."/>
            <person name="Ruckert C."/>
        </authorList>
    </citation>
    <scope>NUCLEOTIDE SEQUENCE</scope>
    <source>
        <strain evidence="4">VKM B-1606</strain>
    </source>
</reference>
<feature type="domain" description="Glycosyl transferase family 1" evidence="2">
    <location>
        <begin position="163"/>
        <end position="316"/>
    </location>
</feature>
<evidence type="ECO:0000259" key="2">
    <source>
        <dbReference type="Pfam" id="PF00534"/>
    </source>
</evidence>
<dbReference type="SUPFAM" id="SSF53756">
    <property type="entry name" value="UDP-Glycosyltransferase/glycogen phosphorylase"/>
    <property type="match status" value="1"/>
</dbReference>
<dbReference type="EMBL" id="BSFF01000001">
    <property type="protein sequence ID" value="GLK54827.1"/>
    <property type="molecule type" value="Genomic_DNA"/>
</dbReference>
<name>A0A9W6IQU3_9HYPH</name>
<dbReference type="RefSeq" id="WP_204950163.1">
    <property type="nucleotide sequence ID" value="NZ_BSFF01000001.1"/>
</dbReference>
<dbReference type="GO" id="GO:0009103">
    <property type="term" value="P:lipopolysaccharide biosynthetic process"/>
    <property type="evidence" value="ECO:0007669"/>
    <property type="project" value="TreeGrafter"/>
</dbReference>
<reference evidence="4" key="3">
    <citation type="submission" date="2023-01" db="EMBL/GenBank/DDBJ databases">
        <authorList>
            <person name="Sun Q."/>
            <person name="Evtushenko L."/>
        </authorList>
    </citation>
    <scope>NUCLEOTIDE SEQUENCE</scope>
    <source>
        <strain evidence="4">VKM B-1606</strain>
    </source>
</reference>
<keyword evidence="1 4" id="KW-0808">Transferase</keyword>
<evidence type="ECO:0000313" key="7">
    <source>
        <dbReference type="Proteomes" id="UP001143400"/>
    </source>
</evidence>
<dbReference type="Proteomes" id="UP001143400">
    <property type="component" value="Unassembled WGS sequence"/>
</dbReference>
<comment type="caution">
    <text evidence="4">The sequence shown here is derived from an EMBL/GenBank/DDBJ whole genome shotgun (WGS) entry which is preliminary data.</text>
</comment>
<reference evidence="5 6" key="2">
    <citation type="submission" date="2021-01" db="EMBL/GenBank/DDBJ databases">
        <title>Genomic Encyclopedia of Type Strains, Phase IV (KMG-IV): sequencing the most valuable type-strain genomes for metagenomic binning, comparative biology and taxonomic classification.</title>
        <authorList>
            <person name="Goeker M."/>
        </authorList>
    </citation>
    <scope>NUCLEOTIDE SEQUENCE [LARGE SCALE GENOMIC DNA]</scope>
    <source>
        <strain evidence="5 6">DSM 6130</strain>
    </source>
</reference>
<evidence type="ECO:0000256" key="1">
    <source>
        <dbReference type="ARBA" id="ARBA00022679"/>
    </source>
</evidence>
<evidence type="ECO:0000313" key="6">
    <source>
        <dbReference type="Proteomes" id="UP000758856"/>
    </source>
</evidence>
<dbReference type="Pfam" id="PF00534">
    <property type="entry name" value="Glycos_transf_1"/>
    <property type="match status" value="1"/>
</dbReference>
<dbReference type="InterPro" id="IPR028098">
    <property type="entry name" value="Glyco_trans_4-like_N"/>
</dbReference>
<dbReference type="Proteomes" id="UP000758856">
    <property type="component" value="Unassembled WGS sequence"/>
</dbReference>
<evidence type="ECO:0000313" key="5">
    <source>
        <dbReference type="EMBL" id="MBM7851765.1"/>
    </source>
</evidence>
<protein>
    <submittedName>
        <fullName evidence="4">Glycosyl transferase</fullName>
    </submittedName>
    <submittedName>
        <fullName evidence="5">Glycosyltransferase involved in cell wall biosynthesis</fullName>
    </submittedName>
</protein>